<proteinExistence type="predicted"/>
<dbReference type="InterPro" id="IPR018966">
    <property type="entry name" value="VTC_domain"/>
</dbReference>
<dbReference type="STRING" id="29341.RSJ17_15975"/>
<dbReference type="AlphaFoldDB" id="A0A0C1R6M2"/>
<protein>
    <submittedName>
        <fullName evidence="2">VTC domain protein</fullName>
    </submittedName>
</protein>
<gene>
    <name evidence="2" type="ORF">U732_1909</name>
</gene>
<accession>A0A0C1R6M2</accession>
<reference evidence="2 3" key="1">
    <citation type="journal article" date="2015" name="Infect. Genet. Evol.">
        <title>Genomic sequences of six botulinum neurotoxin-producing strains representing three clostridial species illustrate the mobility and diversity of botulinum neurotoxin genes.</title>
        <authorList>
            <person name="Smith T.J."/>
            <person name="Hill K.K."/>
            <person name="Xie G."/>
            <person name="Foley B.T."/>
            <person name="Williamson C.H."/>
            <person name="Foster J.T."/>
            <person name="Johnson S.L."/>
            <person name="Chertkov O."/>
            <person name="Teshima H."/>
            <person name="Gibbons H.S."/>
            <person name="Johnsky L.A."/>
            <person name="Karavis M.A."/>
            <person name="Smith L.A."/>
        </authorList>
    </citation>
    <scope>NUCLEOTIDE SEQUENCE [LARGE SCALE GENOMIC DNA]</scope>
    <source>
        <strain evidence="2 3">CDC 2741</strain>
    </source>
</reference>
<name>A0A0C1R6M2_9CLOT</name>
<keyword evidence="3" id="KW-1185">Reference proteome</keyword>
<dbReference type="OrthoDB" id="9784042at2"/>
<dbReference type="EMBL" id="AYSO01000017">
    <property type="protein sequence ID" value="KIE46131.1"/>
    <property type="molecule type" value="Genomic_DNA"/>
</dbReference>
<organism evidence="2 3">
    <name type="scientific">Clostridium argentinense CDC 2741</name>
    <dbReference type="NCBI Taxonomy" id="1418104"/>
    <lineage>
        <taxon>Bacteria</taxon>
        <taxon>Bacillati</taxon>
        <taxon>Bacillota</taxon>
        <taxon>Clostridia</taxon>
        <taxon>Eubacteriales</taxon>
        <taxon>Clostridiaceae</taxon>
        <taxon>Clostridium</taxon>
    </lineage>
</organism>
<dbReference type="Proteomes" id="UP000031366">
    <property type="component" value="Unassembled WGS sequence"/>
</dbReference>
<evidence type="ECO:0000313" key="3">
    <source>
        <dbReference type="Proteomes" id="UP000031366"/>
    </source>
</evidence>
<dbReference type="GO" id="GO:0006799">
    <property type="term" value="P:polyphosphate biosynthetic process"/>
    <property type="evidence" value="ECO:0007669"/>
    <property type="project" value="UniProtKB-ARBA"/>
</dbReference>
<evidence type="ECO:0000259" key="1">
    <source>
        <dbReference type="Pfam" id="PF09359"/>
    </source>
</evidence>
<dbReference type="InterPro" id="IPR042267">
    <property type="entry name" value="VTC_sf"/>
</dbReference>
<evidence type="ECO:0000313" key="2">
    <source>
        <dbReference type="EMBL" id="KIE46131.1"/>
    </source>
</evidence>
<dbReference type="RefSeq" id="WP_039633838.1">
    <property type="nucleotide sequence ID" value="NZ_AYSO01000017.1"/>
</dbReference>
<dbReference type="CDD" id="cd07750">
    <property type="entry name" value="PolyPPase_VTC_like"/>
    <property type="match status" value="1"/>
</dbReference>
<dbReference type="Pfam" id="PF09359">
    <property type="entry name" value="VTC"/>
    <property type="match status" value="1"/>
</dbReference>
<sequence length="228" mass="26766">MKEIKPRHEIKHFINLCDYYEIKNRLKHIAKLDVNAGIDGTYKIRSLYFDNFNDKALMEKINGVNNREKFRIRFYNDVPSVIKLEKKSKINGLCLKDSAMLTKDQCDLLLENHTSWLLKSNSDLLKELYAKMKYQFLKPKTIVDYTREAYIYESGNVRITIDSNLRTGLFAKNFFNSEVPTLGMPVDTTMILEVKYDEFLPEIIRDMIQTKERQSTSVSKYAACRIYG</sequence>
<comment type="caution">
    <text evidence="2">The sequence shown here is derived from an EMBL/GenBank/DDBJ whole genome shotgun (WGS) entry which is preliminary data.</text>
</comment>
<feature type="domain" description="VTC" evidence="1">
    <location>
        <begin position="7"/>
        <end position="224"/>
    </location>
</feature>
<dbReference type="Gene3D" id="3.20.100.30">
    <property type="entry name" value="VTC, catalytic tunnel domain"/>
    <property type="match status" value="1"/>
</dbReference>